<reference evidence="2 3" key="1">
    <citation type="journal article" date="2018" name="PLoS Genet.">
        <title>Population sequencing reveals clonal diversity and ancestral inbreeding in the grapevine cultivar Chardonnay.</title>
        <authorList>
            <person name="Roach M.J."/>
            <person name="Johnson D.L."/>
            <person name="Bohlmann J."/>
            <person name="van Vuuren H.J."/>
            <person name="Jones S.J."/>
            <person name="Pretorius I.S."/>
            <person name="Schmidt S.A."/>
            <person name="Borneman A.R."/>
        </authorList>
    </citation>
    <scope>NUCLEOTIDE SEQUENCE [LARGE SCALE GENOMIC DNA]</scope>
    <source>
        <strain evidence="3">cv. Chardonnay</strain>
        <tissue evidence="2">Leaf</tissue>
    </source>
</reference>
<organism evidence="2 3">
    <name type="scientific">Vitis vinifera</name>
    <name type="common">Grape</name>
    <dbReference type="NCBI Taxonomy" id="29760"/>
    <lineage>
        <taxon>Eukaryota</taxon>
        <taxon>Viridiplantae</taxon>
        <taxon>Streptophyta</taxon>
        <taxon>Embryophyta</taxon>
        <taxon>Tracheophyta</taxon>
        <taxon>Spermatophyta</taxon>
        <taxon>Magnoliopsida</taxon>
        <taxon>eudicotyledons</taxon>
        <taxon>Gunneridae</taxon>
        <taxon>Pentapetalae</taxon>
        <taxon>rosids</taxon>
        <taxon>Vitales</taxon>
        <taxon>Vitaceae</taxon>
        <taxon>Viteae</taxon>
        <taxon>Vitis</taxon>
    </lineage>
</organism>
<evidence type="ECO:0000313" key="3">
    <source>
        <dbReference type="Proteomes" id="UP000288805"/>
    </source>
</evidence>
<comment type="caution">
    <text evidence="2">The sequence shown here is derived from an EMBL/GenBank/DDBJ whole genome shotgun (WGS) entry which is preliminary data.</text>
</comment>
<sequence length="212" mass="24183">MLKDTRLSWLLRGIHNERALISQILSHQSLPKTVFLNGDLSEEVYMSQPEGFKANGKDNMNKFDQCVYMKVNGSKYIFMVLYIDDILLASSDVNLLNDTKRIFSANFNMKNLGEAYFVLGIEIYRDRSRNLLGLSHRAYINHVLKRFNMQTCKASDVPVVKGDKLNNEQCPKNDLEKDSMKTIPYASAIGSLMYAQVCTRPDIAFIVNVLGR</sequence>
<evidence type="ECO:0000259" key="1">
    <source>
        <dbReference type="Pfam" id="PF07727"/>
    </source>
</evidence>
<dbReference type="Proteomes" id="UP000288805">
    <property type="component" value="Unassembled WGS sequence"/>
</dbReference>
<dbReference type="Pfam" id="PF07727">
    <property type="entry name" value="RVT_2"/>
    <property type="match status" value="1"/>
</dbReference>
<proteinExistence type="predicted"/>
<gene>
    <name evidence="2" type="primary">POLX_1437</name>
    <name evidence="2" type="ORF">CK203_028068</name>
</gene>
<dbReference type="AlphaFoldDB" id="A0A438ILQ1"/>
<protein>
    <submittedName>
        <fullName evidence="2">Retrovirus-related Pol polyprotein from transposon TNT 1-94</fullName>
    </submittedName>
</protein>
<name>A0A438ILQ1_VITVI</name>
<evidence type="ECO:0000313" key="2">
    <source>
        <dbReference type="EMBL" id="RVW97650.1"/>
    </source>
</evidence>
<accession>A0A438ILQ1</accession>
<dbReference type="InterPro" id="IPR013103">
    <property type="entry name" value="RVT_2"/>
</dbReference>
<dbReference type="EMBL" id="QGNW01000098">
    <property type="protein sequence ID" value="RVW97650.1"/>
    <property type="molecule type" value="Genomic_DNA"/>
</dbReference>
<feature type="domain" description="Reverse transcriptase Ty1/copia-type" evidence="1">
    <location>
        <begin position="64"/>
        <end position="161"/>
    </location>
</feature>